<gene>
    <name evidence="1" type="ORF">H1R20_g6269</name>
</gene>
<name>A0A9W8MG69_9AGAR</name>
<dbReference type="Proteomes" id="UP001140091">
    <property type="component" value="Unassembled WGS sequence"/>
</dbReference>
<feature type="non-terminal residue" evidence="1">
    <location>
        <position position="339"/>
    </location>
</feature>
<protein>
    <submittedName>
        <fullName evidence="1">Uncharacterized protein</fullName>
    </submittedName>
</protein>
<sequence length="339" mass="37421">MADASVQSEDSTNDRTIFELRDSFAKATEALTQHRQDLSIARAEATAKDLHITSLTEARREFQALCSAMQKKAAKDEATVVELTGRLANLEAEGASKDARIASFMKKNEEWRTDATSMQNMIAFQEAALLQLTDILKTQDRHIDALSETVKSQKQMLTENDATIAQLNAKVTEQTSDIDSMRHHISSLSEECENLASLRKSLTEDAARDEVTIAQLKLSLAEKTAAAGDWKDLYIQSLSQPHQPRMCIPRTDATFSTLSMQGIIAEKDRRIAELSDKLSECYGQLVASQAGNLAGPFSLSLPSIVVGESAGDHEDVHSRSRSFNSALSSPPDFFRRGYY</sequence>
<reference evidence="1" key="1">
    <citation type="submission" date="2022-06" db="EMBL/GenBank/DDBJ databases">
        <title>Genome Sequence of Candolleomyces eurysporus.</title>
        <authorList>
            <person name="Buettner E."/>
        </authorList>
    </citation>
    <scope>NUCLEOTIDE SEQUENCE</scope>
    <source>
        <strain evidence="1">VTCC 930004</strain>
    </source>
</reference>
<dbReference type="EMBL" id="JANBPK010000819">
    <property type="protein sequence ID" value="KAJ2930800.1"/>
    <property type="molecule type" value="Genomic_DNA"/>
</dbReference>
<keyword evidence="2" id="KW-1185">Reference proteome</keyword>
<organism evidence="1 2">
    <name type="scientific">Candolleomyces eurysporus</name>
    <dbReference type="NCBI Taxonomy" id="2828524"/>
    <lineage>
        <taxon>Eukaryota</taxon>
        <taxon>Fungi</taxon>
        <taxon>Dikarya</taxon>
        <taxon>Basidiomycota</taxon>
        <taxon>Agaricomycotina</taxon>
        <taxon>Agaricomycetes</taxon>
        <taxon>Agaricomycetidae</taxon>
        <taxon>Agaricales</taxon>
        <taxon>Agaricineae</taxon>
        <taxon>Psathyrellaceae</taxon>
        <taxon>Candolleomyces</taxon>
    </lineage>
</organism>
<accession>A0A9W8MG69</accession>
<dbReference type="OrthoDB" id="2934470at2759"/>
<evidence type="ECO:0000313" key="2">
    <source>
        <dbReference type="Proteomes" id="UP001140091"/>
    </source>
</evidence>
<evidence type="ECO:0000313" key="1">
    <source>
        <dbReference type="EMBL" id="KAJ2930800.1"/>
    </source>
</evidence>
<dbReference type="AlphaFoldDB" id="A0A9W8MG69"/>
<proteinExistence type="predicted"/>
<comment type="caution">
    <text evidence="1">The sequence shown here is derived from an EMBL/GenBank/DDBJ whole genome shotgun (WGS) entry which is preliminary data.</text>
</comment>